<keyword evidence="5" id="KW-0547">Nucleotide-binding</keyword>
<keyword evidence="4" id="KW-0808">Transferase</keyword>
<keyword evidence="6 12" id="KW-0418">Kinase</keyword>
<dbReference type="Gene3D" id="1.20.5.1930">
    <property type="match status" value="1"/>
</dbReference>
<gene>
    <name evidence="12" type="ORF">ACFFGH_28580</name>
</gene>
<dbReference type="InterPro" id="IPR003594">
    <property type="entry name" value="HATPase_dom"/>
</dbReference>
<dbReference type="PANTHER" id="PTHR24421">
    <property type="entry name" value="NITRATE/NITRITE SENSOR PROTEIN NARX-RELATED"/>
    <property type="match status" value="1"/>
</dbReference>
<feature type="region of interest" description="Disordered" evidence="9">
    <location>
        <begin position="352"/>
        <end position="413"/>
    </location>
</feature>
<evidence type="ECO:0000313" key="13">
    <source>
        <dbReference type="Proteomes" id="UP001589896"/>
    </source>
</evidence>
<keyword evidence="13" id="KW-1185">Reference proteome</keyword>
<evidence type="ECO:0000256" key="5">
    <source>
        <dbReference type="ARBA" id="ARBA00022741"/>
    </source>
</evidence>
<evidence type="ECO:0000256" key="2">
    <source>
        <dbReference type="ARBA" id="ARBA00012438"/>
    </source>
</evidence>
<evidence type="ECO:0000256" key="7">
    <source>
        <dbReference type="ARBA" id="ARBA00022840"/>
    </source>
</evidence>
<feature type="domain" description="Histidine kinase/HSP90-like ATPase" evidence="11">
    <location>
        <begin position="313"/>
        <end position="409"/>
    </location>
</feature>
<evidence type="ECO:0000256" key="9">
    <source>
        <dbReference type="SAM" id="MobiDB-lite"/>
    </source>
</evidence>
<feature type="transmembrane region" description="Helical" evidence="10">
    <location>
        <begin position="64"/>
        <end position="83"/>
    </location>
</feature>
<keyword evidence="10" id="KW-1133">Transmembrane helix</keyword>
<proteinExistence type="predicted"/>
<keyword evidence="8" id="KW-0902">Two-component regulatory system</keyword>
<keyword evidence="3" id="KW-0597">Phosphoprotein</keyword>
<dbReference type="PANTHER" id="PTHR24421:SF10">
    <property type="entry name" value="NITRATE_NITRITE SENSOR PROTEIN NARQ"/>
    <property type="match status" value="1"/>
</dbReference>
<dbReference type="EC" id="2.7.13.3" evidence="2"/>
<evidence type="ECO:0000313" key="12">
    <source>
        <dbReference type="EMBL" id="MFC0681807.1"/>
    </source>
</evidence>
<dbReference type="Proteomes" id="UP001589896">
    <property type="component" value="Unassembled WGS sequence"/>
</dbReference>
<name>A0ABV6RZB1_9GAMM</name>
<dbReference type="InterPro" id="IPR050482">
    <property type="entry name" value="Sensor_HK_TwoCompSys"/>
</dbReference>
<feature type="transmembrane region" description="Helical" evidence="10">
    <location>
        <begin position="159"/>
        <end position="178"/>
    </location>
</feature>
<comment type="caution">
    <text evidence="12">The sequence shown here is derived from an EMBL/GenBank/DDBJ whole genome shotgun (WGS) entry which is preliminary data.</text>
</comment>
<dbReference type="CDD" id="cd16917">
    <property type="entry name" value="HATPase_UhpB-NarQ-NarX-like"/>
    <property type="match status" value="1"/>
</dbReference>
<keyword evidence="7" id="KW-0067">ATP-binding</keyword>
<dbReference type="InterPro" id="IPR011712">
    <property type="entry name" value="Sig_transdc_His_kin_sub3_dim/P"/>
</dbReference>
<dbReference type="SMART" id="SM00387">
    <property type="entry name" value="HATPase_c"/>
    <property type="match status" value="1"/>
</dbReference>
<evidence type="ECO:0000256" key="3">
    <source>
        <dbReference type="ARBA" id="ARBA00022553"/>
    </source>
</evidence>
<dbReference type="EMBL" id="JBHLTG010000009">
    <property type="protein sequence ID" value="MFC0681807.1"/>
    <property type="molecule type" value="Genomic_DNA"/>
</dbReference>
<comment type="catalytic activity">
    <reaction evidence="1">
        <text>ATP + protein L-histidine = ADP + protein N-phospho-L-histidine.</text>
        <dbReference type="EC" id="2.7.13.3"/>
    </reaction>
</comment>
<evidence type="ECO:0000256" key="8">
    <source>
        <dbReference type="ARBA" id="ARBA00023012"/>
    </source>
</evidence>
<feature type="compositionally biased region" description="Gly residues" evidence="9">
    <location>
        <begin position="359"/>
        <end position="375"/>
    </location>
</feature>
<sequence>MSAPELGADGARWDGEWPRRGPSRALRLWVPVVISFLVQVPGSVVEWQGTWGRLQSAHAVELRAGWPGSLALALIGPVALIGARRFPGPVVAVVAGAAITDLLILAGTPGPPYIALAFAILGAIVRGARVWAWSAVGAVWLGALAAVLLRGAAVSPGRIAFTTFGVLAMLGIGEAVRARQERIAAYRRANAQRRQTAAEAERVRIARELHDVLAHSLSSINVQAGVGLHLMERDPAQAAAALAEIKATSKTALDEVRSVLGVLRADDTTAGAPLVPEPDLSQLQRLTARVSAQGVSVTLDLPPDVAAAGLPRQVQLAVYRIVQESLTNVVRHANARHATVSVRLDGADVVADVTDDGSGKPGTGSGGGSETGRGILGMRERAELLGGTLDAGPRPGGGYRVTARIPSSREDAP</sequence>
<dbReference type="GO" id="GO:0016301">
    <property type="term" value="F:kinase activity"/>
    <property type="evidence" value="ECO:0007669"/>
    <property type="project" value="UniProtKB-KW"/>
</dbReference>
<feature type="transmembrane region" description="Helical" evidence="10">
    <location>
        <begin position="26"/>
        <end position="44"/>
    </location>
</feature>
<keyword evidence="10" id="KW-0812">Transmembrane</keyword>
<feature type="transmembrane region" description="Helical" evidence="10">
    <location>
        <begin position="135"/>
        <end position="153"/>
    </location>
</feature>
<dbReference type="Pfam" id="PF02518">
    <property type="entry name" value="HATPase_c"/>
    <property type="match status" value="1"/>
</dbReference>
<protein>
    <recommendedName>
        <fullName evidence="2">histidine kinase</fullName>
        <ecNumber evidence="2">2.7.13.3</ecNumber>
    </recommendedName>
</protein>
<dbReference type="Gene3D" id="3.30.565.10">
    <property type="entry name" value="Histidine kinase-like ATPase, C-terminal domain"/>
    <property type="match status" value="1"/>
</dbReference>
<evidence type="ECO:0000256" key="1">
    <source>
        <dbReference type="ARBA" id="ARBA00000085"/>
    </source>
</evidence>
<evidence type="ECO:0000256" key="6">
    <source>
        <dbReference type="ARBA" id="ARBA00022777"/>
    </source>
</evidence>
<dbReference type="SUPFAM" id="SSF55874">
    <property type="entry name" value="ATPase domain of HSP90 chaperone/DNA topoisomerase II/histidine kinase"/>
    <property type="match status" value="1"/>
</dbReference>
<feature type="transmembrane region" description="Helical" evidence="10">
    <location>
        <begin position="112"/>
        <end position="128"/>
    </location>
</feature>
<evidence type="ECO:0000259" key="11">
    <source>
        <dbReference type="SMART" id="SM00387"/>
    </source>
</evidence>
<dbReference type="Pfam" id="PF07730">
    <property type="entry name" value="HisKA_3"/>
    <property type="match status" value="1"/>
</dbReference>
<organism evidence="12 13">
    <name type="scientific">Lysobacter korlensis</name>
    <dbReference type="NCBI Taxonomy" id="553636"/>
    <lineage>
        <taxon>Bacteria</taxon>
        <taxon>Pseudomonadati</taxon>
        <taxon>Pseudomonadota</taxon>
        <taxon>Gammaproteobacteria</taxon>
        <taxon>Lysobacterales</taxon>
        <taxon>Lysobacteraceae</taxon>
        <taxon>Lysobacter</taxon>
    </lineage>
</organism>
<accession>A0ABV6RZB1</accession>
<dbReference type="RefSeq" id="WP_386675111.1">
    <property type="nucleotide sequence ID" value="NZ_JBHLTG010000009.1"/>
</dbReference>
<reference evidence="12 13" key="1">
    <citation type="submission" date="2024-09" db="EMBL/GenBank/DDBJ databases">
        <authorList>
            <person name="Sun Q."/>
            <person name="Mori K."/>
        </authorList>
    </citation>
    <scope>NUCLEOTIDE SEQUENCE [LARGE SCALE GENOMIC DNA]</scope>
    <source>
        <strain evidence="12 13">KCTC 23076</strain>
    </source>
</reference>
<keyword evidence="10" id="KW-0472">Membrane</keyword>
<evidence type="ECO:0000256" key="4">
    <source>
        <dbReference type="ARBA" id="ARBA00022679"/>
    </source>
</evidence>
<evidence type="ECO:0000256" key="10">
    <source>
        <dbReference type="SAM" id="Phobius"/>
    </source>
</evidence>
<dbReference type="InterPro" id="IPR036890">
    <property type="entry name" value="HATPase_C_sf"/>
</dbReference>